<organism evidence="1 2">
    <name type="scientific">Sulfidibacter corallicola</name>
    <dbReference type="NCBI Taxonomy" id="2818388"/>
    <lineage>
        <taxon>Bacteria</taxon>
        <taxon>Pseudomonadati</taxon>
        <taxon>Acidobacteriota</taxon>
        <taxon>Holophagae</taxon>
        <taxon>Acanthopleuribacterales</taxon>
        <taxon>Acanthopleuribacteraceae</taxon>
        <taxon>Sulfidibacter</taxon>
    </lineage>
</organism>
<sequence>MLLEILTVEFRLEGCRSLKDKRRRLVGLRHRFGRATNVAVCESNYHDVHDRSEWTFVVTGTDQTIVERTLSHIEDRIENNVDAIVMGFERESL</sequence>
<proteinExistence type="predicted"/>
<gene>
    <name evidence="1" type="ORF">J3U87_09475</name>
</gene>
<dbReference type="Pfam" id="PF04456">
    <property type="entry name" value="DUF503"/>
    <property type="match status" value="1"/>
</dbReference>
<keyword evidence="2" id="KW-1185">Reference proteome</keyword>
<accession>A0A8A4TT76</accession>
<dbReference type="RefSeq" id="WP_237382797.1">
    <property type="nucleotide sequence ID" value="NZ_CP071793.1"/>
</dbReference>
<reference evidence="1" key="1">
    <citation type="submission" date="2021-03" db="EMBL/GenBank/DDBJ databases">
        <title>Acanthopleuribacteraceae sp. M133.</title>
        <authorList>
            <person name="Wang G."/>
        </authorList>
    </citation>
    <scope>NUCLEOTIDE SEQUENCE</scope>
    <source>
        <strain evidence="1">M133</strain>
    </source>
</reference>
<dbReference type="InterPro" id="IPR007546">
    <property type="entry name" value="DUF503"/>
</dbReference>
<dbReference type="KEGG" id="scor:J3U87_09475"/>
<dbReference type="AlphaFoldDB" id="A0A8A4TT76"/>
<dbReference type="EMBL" id="CP071793">
    <property type="protein sequence ID" value="QTD52693.1"/>
    <property type="molecule type" value="Genomic_DNA"/>
</dbReference>
<dbReference type="PANTHER" id="PTHR36441:SF1">
    <property type="entry name" value="DUF503 DOMAIN-CONTAINING PROTEIN"/>
    <property type="match status" value="1"/>
</dbReference>
<evidence type="ECO:0000313" key="2">
    <source>
        <dbReference type="Proteomes" id="UP000663929"/>
    </source>
</evidence>
<name>A0A8A4TT76_SULCO</name>
<dbReference type="PANTHER" id="PTHR36441">
    <property type="entry name" value="HYPOTHETICAL CYTOSOLIC PROTEIN"/>
    <property type="match status" value="1"/>
</dbReference>
<protein>
    <submittedName>
        <fullName evidence="1">DUF503 domain-containing protein</fullName>
    </submittedName>
</protein>
<evidence type="ECO:0000313" key="1">
    <source>
        <dbReference type="EMBL" id="QTD52693.1"/>
    </source>
</evidence>
<dbReference type="SUPFAM" id="SSF103007">
    <property type="entry name" value="Hypothetical protein TT1725"/>
    <property type="match status" value="1"/>
</dbReference>
<dbReference type="Proteomes" id="UP000663929">
    <property type="component" value="Chromosome"/>
</dbReference>
<dbReference type="Gene3D" id="3.30.70.1120">
    <property type="entry name" value="TT1725-like"/>
    <property type="match status" value="1"/>
</dbReference>
<dbReference type="InterPro" id="IPR036746">
    <property type="entry name" value="TT1725-like_sf"/>
</dbReference>